<organism evidence="2 3">
    <name type="scientific">Punica granatum</name>
    <name type="common">Pomegranate</name>
    <dbReference type="NCBI Taxonomy" id="22663"/>
    <lineage>
        <taxon>Eukaryota</taxon>
        <taxon>Viridiplantae</taxon>
        <taxon>Streptophyta</taxon>
        <taxon>Embryophyta</taxon>
        <taxon>Tracheophyta</taxon>
        <taxon>Spermatophyta</taxon>
        <taxon>Magnoliopsida</taxon>
        <taxon>eudicotyledons</taxon>
        <taxon>Gunneridae</taxon>
        <taxon>Pentapetalae</taxon>
        <taxon>rosids</taxon>
        <taxon>malvids</taxon>
        <taxon>Myrtales</taxon>
        <taxon>Lythraceae</taxon>
        <taxon>Punica</taxon>
    </lineage>
</organism>
<evidence type="ECO:0000313" key="2">
    <source>
        <dbReference type="Proteomes" id="UP000515151"/>
    </source>
</evidence>
<protein>
    <submittedName>
        <fullName evidence="3">Uncharacterized protein LOC116214396</fullName>
    </submittedName>
</protein>
<dbReference type="RefSeq" id="XP_031405666.1">
    <property type="nucleotide sequence ID" value="XM_031549806.1"/>
</dbReference>
<evidence type="ECO:0000256" key="1">
    <source>
        <dbReference type="SAM" id="MobiDB-lite"/>
    </source>
</evidence>
<evidence type="ECO:0000313" key="3">
    <source>
        <dbReference type="RefSeq" id="XP_031405666.1"/>
    </source>
</evidence>
<reference evidence="2" key="1">
    <citation type="journal article" date="2020" name="Plant Biotechnol. J.">
        <title>The pomegranate (Punica granatum L.) draft genome dissects genetic divergence between soft- and hard-seeded cultivars.</title>
        <authorList>
            <person name="Luo X."/>
            <person name="Li H."/>
            <person name="Wu Z."/>
            <person name="Yao W."/>
            <person name="Zhao P."/>
            <person name="Cao D."/>
            <person name="Yu H."/>
            <person name="Li K."/>
            <person name="Poudel K."/>
            <person name="Zhao D."/>
            <person name="Zhang F."/>
            <person name="Xia X."/>
            <person name="Chen L."/>
            <person name="Wang Q."/>
            <person name="Jing D."/>
            <person name="Cao S."/>
        </authorList>
    </citation>
    <scope>NUCLEOTIDE SEQUENCE [LARGE SCALE GENOMIC DNA]</scope>
    <source>
        <strain evidence="2">cv. Tunisia</strain>
    </source>
</reference>
<reference evidence="3" key="2">
    <citation type="submission" date="2025-08" db="UniProtKB">
        <authorList>
            <consortium name="RefSeq"/>
        </authorList>
    </citation>
    <scope>IDENTIFICATION</scope>
    <source>
        <tissue evidence="3">Leaf</tissue>
    </source>
</reference>
<dbReference type="AlphaFoldDB" id="A0A6P8EJZ6"/>
<feature type="region of interest" description="Disordered" evidence="1">
    <location>
        <begin position="80"/>
        <end position="125"/>
    </location>
</feature>
<dbReference type="PANTHER" id="PTHR35046">
    <property type="entry name" value="ZINC KNUCKLE (CCHC-TYPE) FAMILY PROTEIN"/>
    <property type="match status" value="1"/>
</dbReference>
<accession>A0A6P8EJZ6</accession>
<dbReference type="GeneID" id="116214396"/>
<name>A0A6P8EJZ6_PUNGR</name>
<sequence length="125" mass="14309">MSVKDYVMEFEMLSMRCELNEPREHTITLFIGGLNKEIADVVELQPYVYLEDVIKLASKVEKQRKRDKLNASRVFNSKPVVASSVNKGSTSKWNAQQNEVGAHRPQAEETKGREKHTDPQHPVRS</sequence>
<feature type="compositionally biased region" description="Basic and acidic residues" evidence="1">
    <location>
        <begin position="101"/>
        <end position="125"/>
    </location>
</feature>
<dbReference type="Proteomes" id="UP000515151">
    <property type="component" value="Chromosome 7"/>
</dbReference>
<gene>
    <name evidence="3" type="primary">LOC116214396</name>
</gene>
<feature type="compositionally biased region" description="Polar residues" evidence="1">
    <location>
        <begin position="83"/>
        <end position="99"/>
    </location>
</feature>
<proteinExistence type="predicted"/>
<keyword evidence="2" id="KW-1185">Reference proteome</keyword>
<dbReference type="PANTHER" id="PTHR35046:SF26">
    <property type="entry name" value="RNA-DIRECTED DNA POLYMERASE"/>
    <property type="match status" value="1"/>
</dbReference>
<dbReference type="OrthoDB" id="1002163at2759"/>